<dbReference type="GO" id="GO:0005737">
    <property type="term" value="C:cytoplasm"/>
    <property type="evidence" value="ECO:0007669"/>
    <property type="project" value="TreeGrafter"/>
</dbReference>
<dbReference type="InterPro" id="IPR007248">
    <property type="entry name" value="Mpv17_PMP22"/>
</dbReference>
<evidence type="ECO:0000313" key="7">
    <source>
        <dbReference type="EMBL" id="GFH43947.1"/>
    </source>
</evidence>
<dbReference type="Proteomes" id="UP001054902">
    <property type="component" value="Unassembled WGS sequence"/>
</dbReference>
<evidence type="ECO:0000256" key="5">
    <source>
        <dbReference type="ARBA" id="ARBA00023136"/>
    </source>
</evidence>
<dbReference type="EMBL" id="BLLK01000019">
    <property type="protein sequence ID" value="GFH43947.1"/>
    <property type="molecule type" value="Genomic_DNA"/>
</dbReference>
<dbReference type="GO" id="GO:0016020">
    <property type="term" value="C:membrane"/>
    <property type="evidence" value="ECO:0007669"/>
    <property type="project" value="UniProtKB-SubCell"/>
</dbReference>
<reference evidence="7 8" key="1">
    <citation type="journal article" date="2021" name="Sci. Rep.">
        <title>The genome of the diatom Chaetoceros tenuissimus carries an ancient integrated fragment of an extant virus.</title>
        <authorList>
            <person name="Hongo Y."/>
            <person name="Kimura K."/>
            <person name="Takaki Y."/>
            <person name="Yoshida Y."/>
            <person name="Baba S."/>
            <person name="Kobayashi G."/>
            <person name="Nagasaki K."/>
            <person name="Hano T."/>
            <person name="Tomaru Y."/>
        </authorList>
    </citation>
    <scope>NUCLEOTIDE SEQUENCE [LARGE SCALE GENOMIC DNA]</scope>
    <source>
        <strain evidence="7 8">NIES-3715</strain>
    </source>
</reference>
<proteinExistence type="inferred from homology"/>
<feature type="region of interest" description="Disordered" evidence="6">
    <location>
        <begin position="71"/>
        <end position="95"/>
    </location>
</feature>
<feature type="compositionally biased region" description="Polar residues" evidence="6">
    <location>
        <begin position="82"/>
        <end position="95"/>
    </location>
</feature>
<gene>
    <name evidence="7" type="ORF">CTEN210_00421</name>
</gene>
<evidence type="ECO:0000256" key="1">
    <source>
        <dbReference type="ARBA" id="ARBA00004141"/>
    </source>
</evidence>
<dbReference type="Pfam" id="PF04117">
    <property type="entry name" value="Mpv17_PMP22"/>
    <property type="match status" value="1"/>
</dbReference>
<dbReference type="AlphaFoldDB" id="A0AAD3CD79"/>
<evidence type="ECO:0000256" key="4">
    <source>
        <dbReference type="ARBA" id="ARBA00022989"/>
    </source>
</evidence>
<organism evidence="7 8">
    <name type="scientific">Chaetoceros tenuissimus</name>
    <dbReference type="NCBI Taxonomy" id="426638"/>
    <lineage>
        <taxon>Eukaryota</taxon>
        <taxon>Sar</taxon>
        <taxon>Stramenopiles</taxon>
        <taxon>Ochrophyta</taxon>
        <taxon>Bacillariophyta</taxon>
        <taxon>Coscinodiscophyceae</taxon>
        <taxon>Chaetocerotophycidae</taxon>
        <taxon>Chaetocerotales</taxon>
        <taxon>Chaetocerotaceae</taxon>
        <taxon>Chaetoceros</taxon>
    </lineage>
</organism>
<evidence type="ECO:0000256" key="6">
    <source>
        <dbReference type="SAM" id="MobiDB-lite"/>
    </source>
</evidence>
<protein>
    <submittedName>
        <fullName evidence="7">Uncharacterized protein</fullName>
    </submittedName>
</protein>
<comment type="subcellular location">
    <subcellularLocation>
        <location evidence="1">Membrane</location>
        <topology evidence="1">Multi-pass membrane protein</topology>
    </subcellularLocation>
</comment>
<sequence>MKAIFIVDSDEEPAPLPTPVPPQPCANNECNNAGECEVKGGAAVCVCEDTLENTASLDSCVCPEGTTRTRMNRYVGPPPSTSPSQETDSPTLLPSSTPTFAPPFDTDSICEDSSLFEFALEFNGSFVGCEWLTANSNNVDSRITKYCVRADVKGACQSSCDNCGCEDNDAFLFSKPDGFEVSCSYISQNPNKISIRRNKFCFTDSECRVASTIGAACAAACGFCDGSLLWDVFVLIHLPRVLLCALHLYQQIVHHQKDIVEMERTGLAIATAAAITHNLDLTPELQLLRDNVLTGTVIFTLGDYAAQLLTHLQTNTALEQSSNENFGKGFESLPSFQVDENRFLISTFLGVVWAGIVNPSVYAGVEELLPGVSFQLVIAKMLITCSILSTGGNFTTMMIRRFLKQCLEKDDTVTYSGIFQDCVESCKRDMVEVIQDDLKLFPAYDLLCYSVIPPSVRPLTNALIASAWAMYMSIASAKEVNISVEVEGKEMQ</sequence>
<keyword evidence="8" id="KW-1185">Reference proteome</keyword>
<evidence type="ECO:0000313" key="8">
    <source>
        <dbReference type="Proteomes" id="UP001054902"/>
    </source>
</evidence>
<keyword evidence="3" id="KW-0812">Transmembrane</keyword>
<keyword evidence="5" id="KW-0472">Membrane</keyword>
<evidence type="ECO:0000256" key="3">
    <source>
        <dbReference type="ARBA" id="ARBA00022692"/>
    </source>
</evidence>
<evidence type="ECO:0000256" key="2">
    <source>
        <dbReference type="ARBA" id="ARBA00006824"/>
    </source>
</evidence>
<keyword evidence="4" id="KW-1133">Transmembrane helix</keyword>
<comment type="caution">
    <text evidence="7">The sequence shown here is derived from an EMBL/GenBank/DDBJ whole genome shotgun (WGS) entry which is preliminary data.</text>
</comment>
<dbReference type="PANTHER" id="PTHR11266">
    <property type="entry name" value="PEROXISOMAL MEMBRANE PROTEIN 2, PXMP2 MPV17"/>
    <property type="match status" value="1"/>
</dbReference>
<name>A0AAD3CD79_9STRA</name>
<accession>A0AAD3CD79</accession>
<comment type="similarity">
    <text evidence="2">Belongs to the peroxisomal membrane protein PXMP2/4 family.</text>
</comment>